<dbReference type="PROSITE" id="PS50835">
    <property type="entry name" value="IG_LIKE"/>
    <property type="match status" value="1"/>
</dbReference>
<organism evidence="5 6">
    <name type="scientific">Mizuhopecten yessoensis</name>
    <name type="common">Japanese scallop</name>
    <name type="synonym">Patinopecten yessoensis</name>
    <dbReference type="NCBI Taxonomy" id="6573"/>
    <lineage>
        <taxon>Eukaryota</taxon>
        <taxon>Metazoa</taxon>
        <taxon>Spiralia</taxon>
        <taxon>Lophotrochozoa</taxon>
        <taxon>Mollusca</taxon>
        <taxon>Bivalvia</taxon>
        <taxon>Autobranchia</taxon>
        <taxon>Pteriomorphia</taxon>
        <taxon>Pectinida</taxon>
        <taxon>Pectinoidea</taxon>
        <taxon>Pectinidae</taxon>
        <taxon>Mizuhopecten</taxon>
    </lineage>
</organism>
<accession>A0A210PUK8</accession>
<keyword evidence="3" id="KW-0472">Membrane</keyword>
<evidence type="ECO:0000313" key="6">
    <source>
        <dbReference type="Proteomes" id="UP000242188"/>
    </source>
</evidence>
<keyword evidence="3" id="KW-1133">Transmembrane helix</keyword>
<dbReference type="Gene3D" id="2.60.40.10">
    <property type="entry name" value="Immunoglobulins"/>
    <property type="match status" value="3"/>
</dbReference>
<dbReference type="FunFam" id="2.60.40.10:FF:000032">
    <property type="entry name" value="palladin isoform X1"/>
    <property type="match status" value="1"/>
</dbReference>
<dbReference type="CDD" id="cd00096">
    <property type="entry name" value="Ig"/>
    <property type="match status" value="1"/>
</dbReference>
<feature type="domain" description="Ig-like" evidence="4">
    <location>
        <begin position="245"/>
        <end position="334"/>
    </location>
</feature>
<keyword evidence="2" id="KW-0393">Immunoglobulin domain</keyword>
<name>A0A210PUK8_MIZYE</name>
<dbReference type="PANTHER" id="PTHR46013">
    <property type="entry name" value="VASCULAR CELL ADHESION MOLECULE 1"/>
    <property type="match status" value="1"/>
</dbReference>
<dbReference type="Pfam" id="PF13927">
    <property type="entry name" value="Ig_3"/>
    <property type="match status" value="1"/>
</dbReference>
<dbReference type="InterPro" id="IPR036179">
    <property type="entry name" value="Ig-like_dom_sf"/>
</dbReference>
<dbReference type="EMBL" id="NEDP02005485">
    <property type="protein sequence ID" value="OWF40134.1"/>
    <property type="molecule type" value="Genomic_DNA"/>
</dbReference>
<dbReference type="SUPFAM" id="SSF48726">
    <property type="entry name" value="Immunoglobulin"/>
    <property type="match status" value="3"/>
</dbReference>
<dbReference type="OrthoDB" id="10028801at2759"/>
<dbReference type="Pfam" id="PF07679">
    <property type="entry name" value="I-set"/>
    <property type="match status" value="1"/>
</dbReference>
<dbReference type="PANTHER" id="PTHR46013:SF7">
    <property type="entry name" value="IG-LIKE DOMAIN-CONTAINING PROTEIN"/>
    <property type="match status" value="1"/>
</dbReference>
<evidence type="ECO:0000256" key="2">
    <source>
        <dbReference type="ARBA" id="ARBA00023319"/>
    </source>
</evidence>
<feature type="transmembrane region" description="Helical" evidence="3">
    <location>
        <begin position="488"/>
        <end position="509"/>
    </location>
</feature>
<evidence type="ECO:0000256" key="3">
    <source>
        <dbReference type="SAM" id="Phobius"/>
    </source>
</evidence>
<reference evidence="5 6" key="1">
    <citation type="journal article" date="2017" name="Nat. Ecol. Evol.">
        <title>Scallop genome provides insights into evolution of bilaterian karyotype and development.</title>
        <authorList>
            <person name="Wang S."/>
            <person name="Zhang J."/>
            <person name="Jiao W."/>
            <person name="Li J."/>
            <person name="Xun X."/>
            <person name="Sun Y."/>
            <person name="Guo X."/>
            <person name="Huan P."/>
            <person name="Dong B."/>
            <person name="Zhang L."/>
            <person name="Hu X."/>
            <person name="Sun X."/>
            <person name="Wang J."/>
            <person name="Zhao C."/>
            <person name="Wang Y."/>
            <person name="Wang D."/>
            <person name="Huang X."/>
            <person name="Wang R."/>
            <person name="Lv J."/>
            <person name="Li Y."/>
            <person name="Zhang Z."/>
            <person name="Liu B."/>
            <person name="Lu W."/>
            <person name="Hui Y."/>
            <person name="Liang J."/>
            <person name="Zhou Z."/>
            <person name="Hou R."/>
            <person name="Li X."/>
            <person name="Liu Y."/>
            <person name="Li H."/>
            <person name="Ning X."/>
            <person name="Lin Y."/>
            <person name="Zhao L."/>
            <person name="Xing Q."/>
            <person name="Dou J."/>
            <person name="Li Y."/>
            <person name="Mao J."/>
            <person name="Guo H."/>
            <person name="Dou H."/>
            <person name="Li T."/>
            <person name="Mu C."/>
            <person name="Jiang W."/>
            <person name="Fu Q."/>
            <person name="Fu X."/>
            <person name="Miao Y."/>
            <person name="Liu J."/>
            <person name="Yu Q."/>
            <person name="Li R."/>
            <person name="Liao H."/>
            <person name="Li X."/>
            <person name="Kong Y."/>
            <person name="Jiang Z."/>
            <person name="Chourrout D."/>
            <person name="Li R."/>
            <person name="Bao Z."/>
        </authorList>
    </citation>
    <scope>NUCLEOTIDE SEQUENCE [LARGE SCALE GENOMIC DNA]</scope>
    <source>
        <strain evidence="5 6">PY_sf001</strain>
    </source>
</reference>
<proteinExistence type="predicted"/>
<keyword evidence="1" id="KW-1015">Disulfide bond</keyword>
<dbReference type="Proteomes" id="UP000242188">
    <property type="component" value="Unassembled WGS sequence"/>
</dbReference>
<dbReference type="InterPro" id="IPR013783">
    <property type="entry name" value="Ig-like_fold"/>
</dbReference>
<keyword evidence="3" id="KW-0812">Transmembrane</keyword>
<dbReference type="InterPro" id="IPR013098">
    <property type="entry name" value="Ig_I-set"/>
</dbReference>
<sequence length="515" mass="57052">MVIELDTAKMFATWTPFRQLMTWSLFLEAMHMLDCFTSRNDVHPNFSGFDCNGKVENGTVPHHVTYGQFPEVGALFCCYPISCEEGTIEFCTEDKGTDVCVPCKGNGTSATCNYRQVTSKYSFREVDHCKKPCTRKNAVPDVSLYPTSHTKKEGDDLTLLPTIYSDSELLGFLWKFINTTASYDIASSLRGISNPGKYLVGTMPNPYLNISKIELSDQGTYQLYMYNHIGLSNVENVTLFVTTKPIVTMAKESGNVDGGHLYNLTCRVEGNPTPITSSYLFKDMQGKVTKIISNVSSDGVITHTIYNASASDSGYYTCKAENSEGIGESTLHLTVDIPPEMYSPFGGRLSRYDVGDSMSMSIWVTSTPIVDNLLCRNEGNQPTKMVRSSAYNITSVGRTYNFSIHNIRPQDGGIYICTATNRLGTSSISVEIVVNFQSKLPVPQGNTINNRTRVILTICLCGITVFGITVCVVTNLDYCIISTIAMDIIFWIGFLFTIMIQTWCFYSVFPGGPSM</sequence>
<gene>
    <name evidence="5" type="ORF">KP79_PYT23392</name>
</gene>
<dbReference type="InterPro" id="IPR007110">
    <property type="entry name" value="Ig-like_dom"/>
</dbReference>
<evidence type="ECO:0000259" key="4">
    <source>
        <dbReference type="PROSITE" id="PS50835"/>
    </source>
</evidence>
<keyword evidence="6" id="KW-1185">Reference proteome</keyword>
<comment type="caution">
    <text evidence="5">The sequence shown here is derived from an EMBL/GenBank/DDBJ whole genome shotgun (WGS) entry which is preliminary data.</text>
</comment>
<evidence type="ECO:0000313" key="5">
    <source>
        <dbReference type="EMBL" id="OWF40134.1"/>
    </source>
</evidence>
<feature type="transmembrane region" description="Helical" evidence="3">
    <location>
        <begin position="454"/>
        <end position="476"/>
    </location>
</feature>
<protein>
    <submittedName>
        <fullName evidence="5">Titin</fullName>
    </submittedName>
</protein>
<evidence type="ECO:0000256" key="1">
    <source>
        <dbReference type="ARBA" id="ARBA00023157"/>
    </source>
</evidence>
<dbReference type="SMART" id="SM00409">
    <property type="entry name" value="IG"/>
    <property type="match status" value="3"/>
</dbReference>
<dbReference type="AlphaFoldDB" id="A0A210PUK8"/>
<dbReference type="InterPro" id="IPR003599">
    <property type="entry name" value="Ig_sub"/>
</dbReference>